<dbReference type="GO" id="GO:0005829">
    <property type="term" value="C:cytosol"/>
    <property type="evidence" value="ECO:0007669"/>
    <property type="project" value="TreeGrafter"/>
</dbReference>
<keyword evidence="4" id="KW-0288">FMN</keyword>
<dbReference type="AlphaFoldDB" id="A0A6N7X704"/>
<evidence type="ECO:0000256" key="1">
    <source>
        <dbReference type="ARBA" id="ARBA00001917"/>
    </source>
</evidence>
<dbReference type="Gene3D" id="3.40.109.10">
    <property type="entry name" value="NADH Oxidase"/>
    <property type="match status" value="1"/>
</dbReference>
<dbReference type="PANTHER" id="PTHR23026:SF125">
    <property type="entry name" value="OXYGEN-INSENSITIVE NAD(P)H NITROREDUCTASE"/>
    <property type="match status" value="1"/>
</dbReference>
<keyword evidence="12" id="KW-1185">Reference proteome</keyword>
<keyword evidence="5" id="KW-0521">NADP</keyword>
<evidence type="ECO:0000256" key="3">
    <source>
        <dbReference type="ARBA" id="ARBA00022630"/>
    </source>
</evidence>
<dbReference type="InterPro" id="IPR000415">
    <property type="entry name" value="Nitroreductase-like"/>
</dbReference>
<dbReference type="GeneID" id="99636715"/>
<dbReference type="GO" id="GO:0046256">
    <property type="term" value="P:2,4,6-trinitrotoluene catabolic process"/>
    <property type="evidence" value="ECO:0007669"/>
    <property type="project" value="TreeGrafter"/>
</dbReference>
<evidence type="ECO:0000256" key="6">
    <source>
        <dbReference type="ARBA" id="ARBA00023002"/>
    </source>
</evidence>
<keyword evidence="3" id="KW-0285">Flavoprotein</keyword>
<proteinExistence type="inferred from homology"/>
<evidence type="ECO:0000313" key="10">
    <source>
        <dbReference type="EMBL" id="WBB06000.1"/>
    </source>
</evidence>
<dbReference type="RefSeq" id="WP_154455476.1">
    <property type="nucleotide sequence ID" value="NZ_BRXN01000035.1"/>
</dbReference>
<evidence type="ECO:0000313" key="12">
    <source>
        <dbReference type="Proteomes" id="UP001212085"/>
    </source>
</evidence>
<dbReference type="OrthoDB" id="9809288at2"/>
<dbReference type="InterPro" id="IPR033878">
    <property type="entry name" value="NfsB-like"/>
</dbReference>
<dbReference type="Proteomes" id="UP001212085">
    <property type="component" value="Chromosome"/>
</dbReference>
<sequence>MTSKETIKETVRAAFDNRVAVRVYNDKAISREDMEFILDSAWLSPSSIGLEGWRFVVLDRPHIAKLRQELNAVAWGAQYQLDTASHFVLLLAEKNARYDSESVKESLIRRGFIGEEELNARLATYKSFQKNDMKMADNSRALFDWTAKQTYIALGNMMTTASMIGIDSCPIEGFNYDKVNTILAQEGIIDPDKEGIASMVSFGYRLRDPKHPRSRKPREEVITWWD</sequence>
<evidence type="ECO:0000313" key="11">
    <source>
        <dbReference type="Proteomes" id="UP000471052"/>
    </source>
</evidence>
<feature type="domain" description="Nitroreductase" evidence="8">
    <location>
        <begin position="17"/>
        <end position="204"/>
    </location>
</feature>
<dbReference type="SUPFAM" id="SSF55469">
    <property type="entry name" value="FMN-dependent nitroreductase-like"/>
    <property type="match status" value="1"/>
</dbReference>
<dbReference type="EMBL" id="CP114883">
    <property type="protein sequence ID" value="WBB06000.1"/>
    <property type="molecule type" value="Genomic_DNA"/>
</dbReference>
<gene>
    <name evidence="9" type="ORF">FYJ82_08370</name>
    <name evidence="10" type="ORF">O6R09_06820</name>
</gene>
<evidence type="ECO:0000256" key="2">
    <source>
        <dbReference type="ARBA" id="ARBA00007118"/>
    </source>
</evidence>
<keyword evidence="6" id="KW-0560">Oxidoreductase</keyword>
<comment type="similarity">
    <text evidence="2">Belongs to the nitroreductase family.</text>
</comment>
<dbReference type="InterPro" id="IPR050627">
    <property type="entry name" value="Nitroreductase/BluB"/>
</dbReference>
<dbReference type="EMBL" id="VUNP01000047">
    <property type="protein sequence ID" value="MST54379.1"/>
    <property type="molecule type" value="Genomic_DNA"/>
</dbReference>
<dbReference type="Proteomes" id="UP000471052">
    <property type="component" value="Unassembled WGS sequence"/>
</dbReference>
<dbReference type="GO" id="GO:0046857">
    <property type="term" value="F:oxidoreductase activity, acting on other nitrogenous compounds as donors, with NAD or NADP as acceptor"/>
    <property type="evidence" value="ECO:0007669"/>
    <property type="project" value="TreeGrafter"/>
</dbReference>
<evidence type="ECO:0000256" key="5">
    <source>
        <dbReference type="ARBA" id="ARBA00022857"/>
    </source>
</evidence>
<evidence type="ECO:0000313" key="9">
    <source>
        <dbReference type="EMBL" id="MST54379.1"/>
    </source>
</evidence>
<evidence type="ECO:0000259" key="8">
    <source>
        <dbReference type="Pfam" id="PF00881"/>
    </source>
</evidence>
<dbReference type="PANTHER" id="PTHR23026">
    <property type="entry name" value="NADPH NITROREDUCTASE"/>
    <property type="match status" value="1"/>
</dbReference>
<dbReference type="InterPro" id="IPR029479">
    <property type="entry name" value="Nitroreductase"/>
</dbReference>
<evidence type="ECO:0000256" key="4">
    <source>
        <dbReference type="ARBA" id="ARBA00022643"/>
    </source>
</evidence>
<accession>A0A6N7X704</accession>
<comment type="cofactor">
    <cofactor evidence="1">
        <name>FMN</name>
        <dbReference type="ChEBI" id="CHEBI:58210"/>
    </cofactor>
</comment>
<protein>
    <submittedName>
        <fullName evidence="9">NAD(P)H-dependent oxidoreductase</fullName>
    </submittedName>
</protein>
<name>A0A6N7X704_STRAY</name>
<dbReference type="CDD" id="cd02149">
    <property type="entry name" value="NfsB-like"/>
    <property type="match status" value="1"/>
</dbReference>
<organism evidence="9 11">
    <name type="scientific">Streptococcus alactolyticus</name>
    <dbReference type="NCBI Taxonomy" id="29389"/>
    <lineage>
        <taxon>Bacteria</taxon>
        <taxon>Bacillati</taxon>
        <taxon>Bacillota</taxon>
        <taxon>Bacilli</taxon>
        <taxon>Lactobacillales</taxon>
        <taxon>Streptococcaceae</taxon>
        <taxon>Streptococcus</taxon>
    </lineage>
</organism>
<dbReference type="Pfam" id="PF00881">
    <property type="entry name" value="Nitroreductase"/>
    <property type="match status" value="1"/>
</dbReference>
<reference evidence="10 12" key="2">
    <citation type="submission" date="2022-12" db="EMBL/GenBank/DDBJ databases">
        <title>Streptococcus alactolyticus LGM, complete genome.</title>
        <authorList>
            <person name="Liu Z."/>
            <person name="Mu C."/>
            <person name="Zhu W."/>
        </authorList>
    </citation>
    <scope>NUCLEOTIDE SEQUENCE [LARGE SCALE GENOMIC DNA]</scope>
    <source>
        <strain evidence="10 12">LGM</strain>
    </source>
</reference>
<keyword evidence="7" id="KW-0520">NAD</keyword>
<evidence type="ECO:0000256" key="7">
    <source>
        <dbReference type="ARBA" id="ARBA00023027"/>
    </source>
</evidence>
<reference evidence="9 11" key="1">
    <citation type="submission" date="2019-08" db="EMBL/GenBank/DDBJ databases">
        <title>In-depth cultivation of the pig gut microbiome towards novel bacterial diversity and tailored functional studies.</title>
        <authorList>
            <person name="Wylensek D."/>
            <person name="Hitch T.C.A."/>
            <person name="Clavel T."/>
        </authorList>
    </citation>
    <scope>NUCLEOTIDE SEQUENCE [LARGE SCALE GENOMIC DNA]</scope>
    <source>
        <strain evidence="9 11">BL-178-WT-3A</strain>
    </source>
</reference>